<dbReference type="NCBIfam" id="TIGR00283">
    <property type="entry name" value="arch_pth2"/>
    <property type="match status" value="1"/>
</dbReference>
<dbReference type="EC" id="3.1.1.29" evidence="1"/>
<comment type="caution">
    <text evidence="6">The sequence shown here is derived from an EMBL/GenBank/DDBJ whole genome shotgun (WGS) entry which is preliminary data.</text>
</comment>
<dbReference type="GO" id="GO:0005829">
    <property type="term" value="C:cytosol"/>
    <property type="evidence" value="ECO:0007669"/>
    <property type="project" value="TreeGrafter"/>
</dbReference>
<evidence type="ECO:0000313" key="7">
    <source>
        <dbReference type="Proteomes" id="UP000030854"/>
    </source>
</evidence>
<dbReference type="PANTHER" id="PTHR12649:SF11">
    <property type="entry name" value="PEPTIDYL-TRNA HYDROLASE 2, MITOCHONDRIAL"/>
    <property type="match status" value="1"/>
</dbReference>
<comment type="catalytic activity">
    <reaction evidence="4">
        <text>an N-acyl-L-alpha-aminoacyl-tRNA + H2O = an N-acyl-L-amino acid + a tRNA + H(+)</text>
        <dbReference type="Rhea" id="RHEA:54448"/>
        <dbReference type="Rhea" id="RHEA-COMP:10123"/>
        <dbReference type="Rhea" id="RHEA-COMP:13883"/>
        <dbReference type="ChEBI" id="CHEBI:15377"/>
        <dbReference type="ChEBI" id="CHEBI:15378"/>
        <dbReference type="ChEBI" id="CHEBI:59874"/>
        <dbReference type="ChEBI" id="CHEBI:78442"/>
        <dbReference type="ChEBI" id="CHEBI:138191"/>
        <dbReference type="EC" id="3.1.1.29"/>
    </reaction>
</comment>
<dbReference type="PANTHER" id="PTHR12649">
    <property type="entry name" value="PEPTIDYL-TRNA HYDROLASE 2"/>
    <property type="match status" value="1"/>
</dbReference>
<dbReference type="HOGENOM" id="CLU_073661_0_0_1"/>
<dbReference type="CDD" id="cd02430">
    <property type="entry name" value="PTH2"/>
    <property type="match status" value="1"/>
</dbReference>
<evidence type="ECO:0000256" key="2">
    <source>
        <dbReference type="ARBA" id="ARBA00022801"/>
    </source>
</evidence>
<dbReference type="GO" id="GO:0004045">
    <property type="term" value="F:peptidyl-tRNA hydrolase activity"/>
    <property type="evidence" value="ECO:0007669"/>
    <property type="project" value="UniProtKB-EC"/>
</dbReference>
<organism evidence="6 7">
    <name type="scientific">Uncinula necator</name>
    <name type="common">Grape powdery mildew</name>
    <dbReference type="NCBI Taxonomy" id="52586"/>
    <lineage>
        <taxon>Eukaryota</taxon>
        <taxon>Fungi</taxon>
        <taxon>Dikarya</taxon>
        <taxon>Ascomycota</taxon>
        <taxon>Pezizomycotina</taxon>
        <taxon>Leotiomycetes</taxon>
        <taxon>Erysiphales</taxon>
        <taxon>Erysiphaceae</taxon>
        <taxon>Erysiphe</taxon>
    </lineage>
</organism>
<gene>
    <name evidence="6" type="ORF">EV44_g0171</name>
</gene>
<dbReference type="OMA" id="DHAPNWT"/>
<evidence type="ECO:0000256" key="1">
    <source>
        <dbReference type="ARBA" id="ARBA00013260"/>
    </source>
</evidence>
<comment type="similarity">
    <text evidence="3">Belongs to the PTH2 family.</text>
</comment>
<protein>
    <recommendedName>
        <fullName evidence="1">peptidyl-tRNA hydrolase</fullName>
        <ecNumber evidence="1">3.1.1.29</ecNumber>
    </recommendedName>
</protein>
<evidence type="ECO:0000256" key="3">
    <source>
        <dbReference type="ARBA" id="ARBA00038050"/>
    </source>
</evidence>
<dbReference type="Gene3D" id="3.40.1490.10">
    <property type="entry name" value="Bit1"/>
    <property type="match status" value="1"/>
</dbReference>
<evidence type="ECO:0000313" key="6">
    <source>
        <dbReference type="EMBL" id="KHJ32226.1"/>
    </source>
</evidence>
<dbReference type="AlphaFoldDB" id="A0A0B1P5N8"/>
<keyword evidence="7" id="KW-1185">Reference proteome</keyword>
<dbReference type="InterPro" id="IPR023476">
    <property type="entry name" value="Pep_tRNA_hydro_II_dom_sf"/>
</dbReference>
<reference evidence="6 7" key="1">
    <citation type="journal article" date="2014" name="BMC Genomics">
        <title>Adaptive genomic structural variation in the grape powdery mildew pathogen, Erysiphe necator.</title>
        <authorList>
            <person name="Jones L."/>
            <person name="Riaz S."/>
            <person name="Morales-Cruz A."/>
            <person name="Amrine K.C."/>
            <person name="McGuire B."/>
            <person name="Gubler W.D."/>
            <person name="Walker M.A."/>
            <person name="Cantu D."/>
        </authorList>
    </citation>
    <scope>NUCLEOTIDE SEQUENCE [LARGE SCALE GENOMIC DNA]</scope>
    <source>
        <strain evidence="7">c</strain>
    </source>
</reference>
<name>A0A0B1P5N8_UNCNE</name>
<dbReference type="SUPFAM" id="SSF102462">
    <property type="entry name" value="Peptidyl-tRNA hydrolase II"/>
    <property type="match status" value="1"/>
</dbReference>
<dbReference type="EMBL" id="JNVN01002237">
    <property type="protein sequence ID" value="KHJ32226.1"/>
    <property type="molecule type" value="Genomic_DNA"/>
</dbReference>
<accession>A0A0B1P5N8</accession>
<dbReference type="STRING" id="52586.A0A0B1P5N8"/>
<proteinExistence type="inferred from homology"/>
<dbReference type="NCBIfam" id="NF003314">
    <property type="entry name" value="PRK04322.1"/>
    <property type="match status" value="1"/>
</dbReference>
<keyword evidence="2 6" id="KW-0378">Hydrolase</keyword>
<sequence length="228" mass="24625">MMTILHSPFVTLLGTVIVAGVSGYLIGATSSSRKFFSKTASISSLIPGSRTINDNKIEISGDEDVDFDEELLNHAPDWENDDRSGTQSPSKAPRNKSVETKPSWDTQNQEECKMVLVVRTDLGMTKGKIAAQCSHAAIACYKNMLFSNPTSPSLRKWERQGQAKIALQVKSQDELLTLHAIALSLDVVAEIITDAGRTQIASGSQTVLGIGPAPRSIIDQITGTLKLL</sequence>
<dbReference type="Proteomes" id="UP000030854">
    <property type="component" value="Unassembled WGS sequence"/>
</dbReference>
<dbReference type="SMR" id="A0A0B1P5N8"/>
<evidence type="ECO:0000256" key="5">
    <source>
        <dbReference type="SAM" id="MobiDB-lite"/>
    </source>
</evidence>
<dbReference type="FunFam" id="3.40.1490.10:FF:000001">
    <property type="entry name" value="Peptidyl-tRNA hydrolase 2"/>
    <property type="match status" value="1"/>
</dbReference>
<dbReference type="Pfam" id="PF01981">
    <property type="entry name" value="PTH2"/>
    <property type="match status" value="1"/>
</dbReference>
<dbReference type="InterPro" id="IPR002833">
    <property type="entry name" value="PTH2"/>
</dbReference>
<feature type="region of interest" description="Disordered" evidence="5">
    <location>
        <begin position="74"/>
        <end position="106"/>
    </location>
</feature>
<evidence type="ECO:0000256" key="4">
    <source>
        <dbReference type="ARBA" id="ARBA00048707"/>
    </source>
</evidence>